<dbReference type="KEGG" id="flt:Sv326_0774"/>
<dbReference type="SUPFAM" id="SSF54975">
    <property type="entry name" value="Acylphosphatase/BLUF domain-like"/>
    <property type="match status" value="1"/>
</dbReference>
<dbReference type="PANTHER" id="PTHR47268:SF4">
    <property type="entry name" value="ACYLPHOSPHATASE"/>
    <property type="match status" value="1"/>
</dbReference>
<gene>
    <name evidence="10" type="ORF">Sv326_0774</name>
</gene>
<keyword evidence="4 6" id="KW-0378">Hydrolase</keyword>
<evidence type="ECO:0000256" key="2">
    <source>
        <dbReference type="ARBA" id="ARBA00012150"/>
    </source>
</evidence>
<evidence type="ECO:0000256" key="6">
    <source>
        <dbReference type="PROSITE-ProRule" id="PRU00520"/>
    </source>
</evidence>
<dbReference type="Proteomes" id="UP000510821">
    <property type="component" value="Chromosome"/>
</dbReference>
<comment type="catalytic activity">
    <reaction evidence="5 6 7">
        <text>an acyl phosphate + H2O = a carboxylate + phosphate + H(+)</text>
        <dbReference type="Rhea" id="RHEA:14965"/>
        <dbReference type="ChEBI" id="CHEBI:15377"/>
        <dbReference type="ChEBI" id="CHEBI:15378"/>
        <dbReference type="ChEBI" id="CHEBI:29067"/>
        <dbReference type="ChEBI" id="CHEBI:43474"/>
        <dbReference type="ChEBI" id="CHEBI:59918"/>
        <dbReference type="EC" id="3.6.1.7"/>
    </reaction>
</comment>
<dbReference type="AlphaFoldDB" id="A0A7D5XJV3"/>
<evidence type="ECO:0000256" key="1">
    <source>
        <dbReference type="ARBA" id="ARBA00005614"/>
    </source>
</evidence>
<dbReference type="PRINTS" id="PR00112">
    <property type="entry name" value="ACYLPHPHTASE"/>
</dbReference>
<dbReference type="GO" id="GO:0003998">
    <property type="term" value="F:acylphosphatase activity"/>
    <property type="evidence" value="ECO:0007669"/>
    <property type="project" value="UniProtKB-EC"/>
</dbReference>
<dbReference type="InterPro" id="IPR036046">
    <property type="entry name" value="Acylphosphatase-like_dom_sf"/>
</dbReference>
<dbReference type="EC" id="3.6.1.7" evidence="2 6"/>
<organism evidence="10 11">
    <name type="scientific">Fermentimicrarchaeum limneticum</name>
    <dbReference type="NCBI Taxonomy" id="2795018"/>
    <lineage>
        <taxon>Archaea</taxon>
        <taxon>Candidatus Micrarchaeota</taxon>
        <taxon>Candidatus Fermentimicrarchaeales</taxon>
        <taxon>Candidatus Fermentimicrarchaeaceae</taxon>
        <taxon>Candidatus Fermentimicrarchaeum</taxon>
    </lineage>
</organism>
<dbReference type="InterPro" id="IPR001792">
    <property type="entry name" value="Acylphosphatase-like_dom"/>
</dbReference>
<dbReference type="EMBL" id="CP058998">
    <property type="protein sequence ID" value="QLJ52949.1"/>
    <property type="molecule type" value="Genomic_DNA"/>
</dbReference>
<proteinExistence type="inferred from homology"/>
<accession>A0A7D5XJV3</accession>
<comment type="similarity">
    <text evidence="1 8">Belongs to the acylphosphatase family.</text>
</comment>
<reference evidence="11" key="1">
    <citation type="submission" date="2020-07" db="EMBL/GenBank/DDBJ databases">
        <title>Metabolic diversity and evolutionary history of the archaeal phylum ###Micrarchaeota### uncovered from a freshwater lake metagenome.</title>
        <authorList>
            <person name="Kadnikov V.V."/>
            <person name="Savvichev A.S."/>
            <person name="Mardanov A.V."/>
            <person name="Beletsky A.V."/>
            <person name="Chupakov A.V."/>
            <person name="Kokryatskaya N.M."/>
            <person name="Pimenov N.V."/>
            <person name="Ravin N.V."/>
        </authorList>
    </citation>
    <scope>NUCLEOTIDE SEQUENCE [LARGE SCALE GENOMIC DNA]</scope>
</reference>
<evidence type="ECO:0000256" key="5">
    <source>
        <dbReference type="ARBA" id="ARBA00047645"/>
    </source>
</evidence>
<dbReference type="PANTHER" id="PTHR47268">
    <property type="entry name" value="ACYLPHOSPHATASE"/>
    <property type="match status" value="1"/>
</dbReference>
<evidence type="ECO:0000256" key="4">
    <source>
        <dbReference type="ARBA" id="ARBA00022801"/>
    </source>
</evidence>
<dbReference type="InterPro" id="IPR020456">
    <property type="entry name" value="Acylphosphatase"/>
</dbReference>
<dbReference type="FunFam" id="3.30.70.100:FF:000012">
    <property type="entry name" value="Acylphosphatase"/>
    <property type="match status" value="1"/>
</dbReference>
<feature type="domain" description="Acylphosphatase-like" evidence="9">
    <location>
        <begin position="5"/>
        <end position="92"/>
    </location>
</feature>
<evidence type="ECO:0000256" key="8">
    <source>
        <dbReference type="RuleBase" id="RU004168"/>
    </source>
</evidence>
<dbReference type="PROSITE" id="PS51160">
    <property type="entry name" value="ACYLPHOSPHATASE_3"/>
    <property type="match status" value="1"/>
</dbReference>
<dbReference type="Gene3D" id="3.30.70.100">
    <property type="match status" value="1"/>
</dbReference>
<dbReference type="InterPro" id="IPR017968">
    <property type="entry name" value="Acylphosphatase_CS"/>
</dbReference>
<dbReference type="PROSITE" id="PS00150">
    <property type="entry name" value="ACYLPHOSPHATASE_1"/>
    <property type="match status" value="1"/>
</dbReference>
<feature type="active site" evidence="6">
    <location>
        <position position="20"/>
    </location>
</feature>
<protein>
    <recommendedName>
        <fullName evidence="3 6">Acylphosphatase</fullName>
        <ecNumber evidence="2 6">3.6.1.7</ecNumber>
    </recommendedName>
</protein>
<name>A0A7D5XJV3_FERL1</name>
<evidence type="ECO:0000259" key="9">
    <source>
        <dbReference type="PROSITE" id="PS51160"/>
    </source>
</evidence>
<feature type="active site" evidence="6">
    <location>
        <position position="38"/>
    </location>
</feature>
<dbReference type="Pfam" id="PF00708">
    <property type="entry name" value="Acylphosphatase"/>
    <property type="match status" value="1"/>
</dbReference>
<evidence type="ECO:0000256" key="7">
    <source>
        <dbReference type="RuleBase" id="RU000553"/>
    </source>
</evidence>
<evidence type="ECO:0000313" key="10">
    <source>
        <dbReference type="EMBL" id="QLJ52949.1"/>
    </source>
</evidence>
<evidence type="ECO:0000313" key="11">
    <source>
        <dbReference type="Proteomes" id="UP000510821"/>
    </source>
</evidence>
<sequence>MAKARLHAEVYGIVQGVFFRSSTEQEAFSLNLTGWVKNRRDGSVEIVAEGERDSLEALLGWCRKGPPGARVDRVDYSWEDFKEEFNSFSIAYG</sequence>
<dbReference type="PROSITE" id="PS00151">
    <property type="entry name" value="ACYLPHOSPHATASE_2"/>
    <property type="match status" value="1"/>
</dbReference>
<evidence type="ECO:0000256" key="3">
    <source>
        <dbReference type="ARBA" id="ARBA00015991"/>
    </source>
</evidence>